<keyword evidence="3" id="KW-1185">Reference proteome</keyword>
<dbReference type="RefSeq" id="WP_306985293.1">
    <property type="nucleotide sequence ID" value="NZ_JAUSUA010000007.1"/>
</dbReference>
<evidence type="ECO:0000259" key="1">
    <source>
        <dbReference type="Pfam" id="PF18994"/>
    </source>
</evidence>
<organism evidence="2 3">
    <name type="scientific">Alkalicoccobacillus murimartini</name>
    <dbReference type="NCBI Taxonomy" id="171685"/>
    <lineage>
        <taxon>Bacteria</taxon>
        <taxon>Bacillati</taxon>
        <taxon>Bacillota</taxon>
        <taxon>Bacilli</taxon>
        <taxon>Bacillales</taxon>
        <taxon>Bacillaceae</taxon>
        <taxon>Alkalicoccobacillus</taxon>
    </lineage>
</organism>
<feature type="domain" description="Prophage endopeptidase tail N-terminal" evidence="1">
    <location>
        <begin position="5"/>
        <end position="77"/>
    </location>
</feature>
<dbReference type="Gene3D" id="6.20.110.10">
    <property type="match status" value="1"/>
</dbReference>
<comment type="caution">
    <text evidence="2">The sequence shown here is derived from an EMBL/GenBank/DDBJ whole genome shotgun (WGS) entry which is preliminary data.</text>
</comment>
<dbReference type="EMBL" id="JAUSUA010000007">
    <property type="protein sequence ID" value="MDQ0208878.1"/>
    <property type="molecule type" value="Genomic_DNA"/>
</dbReference>
<reference evidence="2 3" key="1">
    <citation type="submission" date="2023-07" db="EMBL/GenBank/DDBJ databases">
        <title>Genomic Encyclopedia of Type Strains, Phase IV (KMG-IV): sequencing the most valuable type-strain genomes for metagenomic binning, comparative biology and taxonomic classification.</title>
        <authorList>
            <person name="Goeker M."/>
        </authorList>
    </citation>
    <scope>NUCLEOTIDE SEQUENCE [LARGE SCALE GENOMIC DNA]</scope>
    <source>
        <strain evidence="2 3">DSM 19154</strain>
    </source>
</reference>
<sequence length="78" mass="9101">MPLLIEDLYGKHEPLTLFKELTYNGKVNGEKTLTFSIYPDDPSFELIRPEAIVHFRNAEDIIRQVNEKEFGNKSYKQA</sequence>
<protein>
    <recommendedName>
        <fullName evidence="1">Prophage endopeptidase tail N-terminal domain-containing protein</fullName>
    </recommendedName>
</protein>
<dbReference type="InterPro" id="IPR044051">
    <property type="entry name" value="Prophage_tail_N"/>
</dbReference>
<evidence type="ECO:0000313" key="3">
    <source>
        <dbReference type="Proteomes" id="UP001225034"/>
    </source>
</evidence>
<evidence type="ECO:0000313" key="2">
    <source>
        <dbReference type="EMBL" id="MDQ0208878.1"/>
    </source>
</evidence>
<proteinExistence type="predicted"/>
<dbReference type="Pfam" id="PF18994">
    <property type="entry name" value="Prophage_tailD1"/>
    <property type="match status" value="1"/>
</dbReference>
<dbReference type="Proteomes" id="UP001225034">
    <property type="component" value="Unassembled WGS sequence"/>
</dbReference>
<gene>
    <name evidence="2" type="ORF">J2S05_003702</name>
</gene>
<accession>A0ABT9YLY1</accession>
<name>A0ABT9YLY1_9BACI</name>